<proteinExistence type="predicted"/>
<protein>
    <submittedName>
        <fullName evidence="1">Uncharacterized protein</fullName>
    </submittedName>
</protein>
<evidence type="ECO:0000313" key="1">
    <source>
        <dbReference type="EMBL" id="PVD24154.1"/>
    </source>
</evidence>
<sequence>MDTVYRRVREVLYRDWSETKDIRTPGGCNVVGQTRCPCARWPTARVHLQLVIGGDVWRWSGDVGGGVTAGAVFRDRSQAVSLTLRSVWLSVWLGGRASGPQSRNQREWRRDQHTSAPYPALNMINTCCHGTALSSKPNPAAEGGIQEVFNSWTTPHTVPRVDLLHTVSGEPVPTTCSPHPTRRHFSPPDFTAFIANPD</sequence>
<reference evidence="1 2" key="1">
    <citation type="submission" date="2018-04" db="EMBL/GenBank/DDBJ databases">
        <title>The genome of golden apple snail Pomacea canaliculata provides insight into stress tolerance and invasive adaptation.</title>
        <authorList>
            <person name="Liu C."/>
            <person name="Liu B."/>
            <person name="Ren Y."/>
            <person name="Zhang Y."/>
            <person name="Wang H."/>
            <person name="Li S."/>
            <person name="Jiang F."/>
            <person name="Yin L."/>
            <person name="Zhang G."/>
            <person name="Qian W."/>
            <person name="Fan W."/>
        </authorList>
    </citation>
    <scope>NUCLEOTIDE SEQUENCE [LARGE SCALE GENOMIC DNA]</scope>
    <source>
        <strain evidence="1">SZHN2017</strain>
        <tissue evidence="1">Muscle</tissue>
    </source>
</reference>
<evidence type="ECO:0000313" key="2">
    <source>
        <dbReference type="Proteomes" id="UP000245119"/>
    </source>
</evidence>
<organism evidence="1 2">
    <name type="scientific">Pomacea canaliculata</name>
    <name type="common">Golden apple snail</name>
    <dbReference type="NCBI Taxonomy" id="400727"/>
    <lineage>
        <taxon>Eukaryota</taxon>
        <taxon>Metazoa</taxon>
        <taxon>Spiralia</taxon>
        <taxon>Lophotrochozoa</taxon>
        <taxon>Mollusca</taxon>
        <taxon>Gastropoda</taxon>
        <taxon>Caenogastropoda</taxon>
        <taxon>Architaenioglossa</taxon>
        <taxon>Ampullarioidea</taxon>
        <taxon>Ampullariidae</taxon>
        <taxon>Pomacea</taxon>
    </lineage>
</organism>
<dbReference type="Proteomes" id="UP000245119">
    <property type="component" value="Linkage Group LG9"/>
</dbReference>
<gene>
    <name evidence="1" type="ORF">C0Q70_14624</name>
</gene>
<comment type="caution">
    <text evidence="1">The sequence shown here is derived from an EMBL/GenBank/DDBJ whole genome shotgun (WGS) entry which is preliminary data.</text>
</comment>
<keyword evidence="2" id="KW-1185">Reference proteome</keyword>
<dbReference type="AlphaFoldDB" id="A0A2T7NSK4"/>
<accession>A0A2T7NSK4</accession>
<name>A0A2T7NSK4_POMCA</name>
<dbReference type="EMBL" id="PZQS01000009">
    <property type="protein sequence ID" value="PVD24154.1"/>
    <property type="molecule type" value="Genomic_DNA"/>
</dbReference>